<dbReference type="EMBL" id="LVLJ01002295">
    <property type="protein sequence ID" value="OAE25721.1"/>
    <property type="molecule type" value="Genomic_DNA"/>
</dbReference>
<comment type="caution">
    <text evidence="1">The sequence shown here is derived from an EMBL/GenBank/DDBJ whole genome shotgun (WGS) entry which is preliminary data.</text>
</comment>
<reference evidence="1" key="1">
    <citation type="submission" date="2016-03" db="EMBL/GenBank/DDBJ databases">
        <title>Mechanisms controlling the formation of the plant cell surface in tip-growing cells are functionally conserved among land plants.</title>
        <authorList>
            <person name="Honkanen S."/>
            <person name="Jones V.A."/>
            <person name="Morieri G."/>
            <person name="Champion C."/>
            <person name="Hetherington A.J."/>
            <person name="Kelly S."/>
            <person name="Saint-Marcoux D."/>
            <person name="Proust H."/>
            <person name="Prescott H."/>
            <person name="Dolan L."/>
        </authorList>
    </citation>
    <scope>NUCLEOTIDE SEQUENCE [LARGE SCALE GENOMIC DNA]</scope>
    <source>
        <tissue evidence="1">Whole gametophyte</tissue>
    </source>
</reference>
<proteinExistence type="predicted"/>
<sequence>MVGSKDSSLLGVEIIKMRFVCVSRQRGAEQQYQGSRWGLLAHKKVLFGSVCFCSVALYRRLTKGRSSQRSVNPSLLAFLWLLPLPVPVLVGYGEGKSSKTTSDYFQIAHRLIVAENASQKRNDCTALDSLPRTLCDAQHHLHRMVLTRGRALRVARVNLYVLTAKLHAGQSSEPVAGFLVIIDVISYMGALDFCLEVESNPSHLELVESASVRSLPTDNIVLTWKPPRRRRRRLNLSIRLQLGRNNRPRSRRHDIICSAQVKQQQQQQQQGERNASN</sequence>
<protein>
    <submittedName>
        <fullName evidence="1">Uncharacterized protein</fullName>
    </submittedName>
</protein>
<name>A0A176VZK3_MARPO</name>
<evidence type="ECO:0000313" key="2">
    <source>
        <dbReference type="Proteomes" id="UP000077202"/>
    </source>
</evidence>
<dbReference type="AlphaFoldDB" id="A0A176VZK3"/>
<accession>A0A176VZK3</accession>
<keyword evidence="2" id="KW-1185">Reference proteome</keyword>
<dbReference type="Proteomes" id="UP000077202">
    <property type="component" value="Unassembled WGS sequence"/>
</dbReference>
<evidence type="ECO:0000313" key="1">
    <source>
        <dbReference type="EMBL" id="OAE25721.1"/>
    </source>
</evidence>
<gene>
    <name evidence="1" type="ORF">AXG93_4368s1810</name>
</gene>
<organism evidence="1 2">
    <name type="scientific">Marchantia polymorpha subsp. ruderalis</name>
    <dbReference type="NCBI Taxonomy" id="1480154"/>
    <lineage>
        <taxon>Eukaryota</taxon>
        <taxon>Viridiplantae</taxon>
        <taxon>Streptophyta</taxon>
        <taxon>Embryophyta</taxon>
        <taxon>Marchantiophyta</taxon>
        <taxon>Marchantiopsida</taxon>
        <taxon>Marchantiidae</taxon>
        <taxon>Marchantiales</taxon>
        <taxon>Marchantiaceae</taxon>
        <taxon>Marchantia</taxon>
    </lineage>
</organism>